<protein>
    <recommendedName>
        <fullName evidence="11">Homeodomain-like protein</fullName>
    </recommendedName>
</protein>
<feature type="domain" description="HTH myb-type" evidence="8">
    <location>
        <begin position="22"/>
        <end position="76"/>
    </location>
</feature>
<accession>A0A137PIC8</accession>
<dbReference type="SMART" id="SM00717">
    <property type="entry name" value="SANT"/>
    <property type="match status" value="2"/>
</dbReference>
<dbReference type="PANTHER" id="PTHR46621:SF1">
    <property type="entry name" value="SNRNA-ACTIVATING PROTEIN COMPLEX SUBUNIT 4"/>
    <property type="match status" value="1"/>
</dbReference>
<evidence type="ECO:0000259" key="6">
    <source>
        <dbReference type="PROSITE" id="PS50090"/>
    </source>
</evidence>
<name>A0A137PIC8_CONC2</name>
<dbReference type="PROSITE" id="PS50090">
    <property type="entry name" value="MYB_LIKE"/>
    <property type="match status" value="2"/>
</dbReference>
<sequence>MRHFSYRNPSLLLKHFTKIRGTPPLIQGTWSSNEIDLLFQAVNIHGRNWKEISAHVVTRNEVQCAMFWDYHINRLASNNWSKEDDANLMKFVEKYGTKSWVLIGKKFKPYKGAKHCKARYIQLKDIQNEEKDSSDIFKDEDNNNENESTNESNLTNSEAKVASAGN</sequence>
<organism evidence="9 10">
    <name type="scientific">Conidiobolus coronatus (strain ATCC 28846 / CBS 209.66 / NRRL 28638)</name>
    <name type="common">Delacroixia coronata</name>
    <dbReference type="NCBI Taxonomy" id="796925"/>
    <lineage>
        <taxon>Eukaryota</taxon>
        <taxon>Fungi</taxon>
        <taxon>Fungi incertae sedis</taxon>
        <taxon>Zoopagomycota</taxon>
        <taxon>Entomophthoromycotina</taxon>
        <taxon>Entomophthoromycetes</taxon>
        <taxon>Entomophthorales</taxon>
        <taxon>Ancylistaceae</taxon>
        <taxon>Conidiobolus</taxon>
    </lineage>
</organism>
<dbReference type="EMBL" id="KQ964421">
    <property type="protein sequence ID" value="KXN74735.1"/>
    <property type="molecule type" value="Genomic_DNA"/>
</dbReference>
<proteinExistence type="predicted"/>
<feature type="region of interest" description="Disordered" evidence="5">
    <location>
        <begin position="132"/>
        <end position="166"/>
    </location>
</feature>
<dbReference type="PROSITE" id="PS51293">
    <property type="entry name" value="SANT"/>
    <property type="match status" value="1"/>
</dbReference>
<evidence type="ECO:0000313" key="10">
    <source>
        <dbReference type="Proteomes" id="UP000070444"/>
    </source>
</evidence>
<reference evidence="9 10" key="1">
    <citation type="journal article" date="2015" name="Genome Biol. Evol.">
        <title>Phylogenomic analyses indicate that early fungi evolved digesting cell walls of algal ancestors of land plants.</title>
        <authorList>
            <person name="Chang Y."/>
            <person name="Wang S."/>
            <person name="Sekimoto S."/>
            <person name="Aerts A.L."/>
            <person name="Choi C."/>
            <person name="Clum A."/>
            <person name="LaButti K.M."/>
            <person name="Lindquist E.A."/>
            <person name="Yee Ngan C."/>
            <person name="Ohm R.A."/>
            <person name="Salamov A.A."/>
            <person name="Grigoriev I.V."/>
            <person name="Spatafora J.W."/>
            <person name="Berbee M.L."/>
        </authorList>
    </citation>
    <scope>NUCLEOTIDE SEQUENCE [LARGE SCALE GENOMIC DNA]</scope>
    <source>
        <strain evidence="9 10">NRRL 28638</strain>
    </source>
</reference>
<dbReference type="PROSITE" id="PS51294">
    <property type="entry name" value="HTH_MYB"/>
    <property type="match status" value="2"/>
</dbReference>
<dbReference type="STRING" id="796925.A0A137PIC8"/>
<evidence type="ECO:0000256" key="1">
    <source>
        <dbReference type="ARBA" id="ARBA00023015"/>
    </source>
</evidence>
<evidence type="ECO:0000256" key="4">
    <source>
        <dbReference type="ARBA" id="ARBA00023242"/>
    </source>
</evidence>
<gene>
    <name evidence="9" type="ORF">CONCODRAFT_2300</name>
</gene>
<evidence type="ECO:0000256" key="5">
    <source>
        <dbReference type="SAM" id="MobiDB-lite"/>
    </source>
</evidence>
<keyword evidence="2" id="KW-0238">DNA-binding</keyword>
<feature type="domain" description="SANT" evidence="7">
    <location>
        <begin position="25"/>
        <end position="64"/>
    </location>
</feature>
<dbReference type="SUPFAM" id="SSF46689">
    <property type="entry name" value="Homeodomain-like"/>
    <property type="match status" value="2"/>
</dbReference>
<evidence type="ECO:0000259" key="8">
    <source>
        <dbReference type="PROSITE" id="PS51294"/>
    </source>
</evidence>
<keyword evidence="4" id="KW-0539">Nucleus</keyword>
<dbReference type="Pfam" id="PF00249">
    <property type="entry name" value="Myb_DNA-binding"/>
    <property type="match status" value="2"/>
</dbReference>
<dbReference type="AlphaFoldDB" id="A0A137PIC8"/>
<feature type="domain" description="Myb-like" evidence="6">
    <location>
        <begin position="78"/>
        <end position="124"/>
    </location>
</feature>
<evidence type="ECO:0008006" key="11">
    <source>
        <dbReference type="Google" id="ProtNLM"/>
    </source>
</evidence>
<evidence type="ECO:0000313" key="9">
    <source>
        <dbReference type="EMBL" id="KXN74735.1"/>
    </source>
</evidence>
<dbReference type="GO" id="GO:0000978">
    <property type="term" value="F:RNA polymerase II cis-regulatory region sequence-specific DNA binding"/>
    <property type="evidence" value="ECO:0007669"/>
    <property type="project" value="TreeGrafter"/>
</dbReference>
<dbReference type="OrthoDB" id="2143914at2759"/>
<evidence type="ECO:0000259" key="7">
    <source>
        <dbReference type="PROSITE" id="PS51293"/>
    </source>
</evidence>
<dbReference type="Proteomes" id="UP000070444">
    <property type="component" value="Unassembled WGS sequence"/>
</dbReference>
<dbReference type="GO" id="GO:0001006">
    <property type="term" value="F:RNA polymerase III type 3 promoter sequence-specific DNA binding"/>
    <property type="evidence" value="ECO:0007669"/>
    <property type="project" value="TreeGrafter"/>
</dbReference>
<dbReference type="InterPro" id="IPR017930">
    <property type="entry name" value="Myb_dom"/>
</dbReference>
<dbReference type="InterPro" id="IPR001005">
    <property type="entry name" value="SANT/Myb"/>
</dbReference>
<feature type="compositionally biased region" description="Low complexity" evidence="5">
    <location>
        <begin position="145"/>
        <end position="158"/>
    </location>
</feature>
<dbReference type="GO" id="GO:0042795">
    <property type="term" value="P:snRNA transcription by RNA polymerase II"/>
    <property type="evidence" value="ECO:0007669"/>
    <property type="project" value="TreeGrafter"/>
</dbReference>
<dbReference type="PANTHER" id="PTHR46621">
    <property type="entry name" value="SNRNA-ACTIVATING PROTEIN COMPLEX SUBUNIT 4"/>
    <property type="match status" value="1"/>
</dbReference>
<keyword evidence="10" id="KW-1185">Reference proteome</keyword>
<evidence type="ECO:0000256" key="3">
    <source>
        <dbReference type="ARBA" id="ARBA00023163"/>
    </source>
</evidence>
<dbReference type="CDD" id="cd00167">
    <property type="entry name" value="SANT"/>
    <property type="match status" value="2"/>
</dbReference>
<dbReference type="InterPro" id="IPR051575">
    <property type="entry name" value="Myb-like_DNA-bd"/>
</dbReference>
<keyword evidence="1" id="KW-0805">Transcription regulation</keyword>
<dbReference type="GO" id="GO:0042796">
    <property type="term" value="P:snRNA transcription by RNA polymerase III"/>
    <property type="evidence" value="ECO:0007669"/>
    <property type="project" value="TreeGrafter"/>
</dbReference>
<dbReference type="InterPro" id="IPR009057">
    <property type="entry name" value="Homeodomain-like_sf"/>
</dbReference>
<keyword evidence="3" id="KW-0804">Transcription</keyword>
<feature type="domain" description="HTH myb-type" evidence="8">
    <location>
        <begin position="79"/>
        <end position="128"/>
    </location>
</feature>
<dbReference type="GO" id="GO:0019185">
    <property type="term" value="C:snRNA-activating protein complex"/>
    <property type="evidence" value="ECO:0007669"/>
    <property type="project" value="TreeGrafter"/>
</dbReference>
<evidence type="ECO:0000256" key="2">
    <source>
        <dbReference type="ARBA" id="ARBA00023125"/>
    </source>
</evidence>
<dbReference type="InterPro" id="IPR017884">
    <property type="entry name" value="SANT_dom"/>
</dbReference>
<feature type="domain" description="Myb-like" evidence="6">
    <location>
        <begin position="22"/>
        <end position="72"/>
    </location>
</feature>
<dbReference type="Gene3D" id="1.10.10.60">
    <property type="entry name" value="Homeodomain-like"/>
    <property type="match status" value="2"/>
</dbReference>
<feature type="compositionally biased region" description="Basic and acidic residues" evidence="5">
    <location>
        <begin position="132"/>
        <end position="141"/>
    </location>
</feature>